<reference evidence="1" key="1">
    <citation type="submission" date="2018-04" db="EMBL/GenBank/DDBJ databases">
        <title>Whole genome sequencing of Hypsizygus marmoreus.</title>
        <authorList>
            <person name="Choi I.-G."/>
            <person name="Min B."/>
            <person name="Kim J.-G."/>
            <person name="Kim S."/>
            <person name="Oh Y.-L."/>
            <person name="Kong W.-S."/>
            <person name="Park H."/>
            <person name="Jeong J."/>
            <person name="Song E.-S."/>
        </authorList>
    </citation>
    <scope>NUCLEOTIDE SEQUENCE [LARGE SCALE GENOMIC DNA]</scope>
    <source>
        <strain evidence="1">51987-8</strain>
    </source>
</reference>
<proteinExistence type="predicted"/>
<gene>
    <name evidence="1" type="ORF">Hypma_011294</name>
</gene>
<sequence length="408" mass="46853">MVGGWVSSRHANSWTVRRRFIYGNIFGIRRISGNKSPVPTKLNWPRPRQIISTLHPARITDSDFVDLSIGAPCARLYTSNSMRSSMIKYFGGFNHRFLFPENCRGFLYYHLDPLLPAISGTVRFRVTQNSRASSFAAGTDLELPHCPIPWTIWLGVIVNSSTYAGLEELLRRDDLVSPSLLQRCKDLRRKNKLRVAYHNMLFTLDQPFFYDVNTSPCISVVGLEGIERAQTHFTREYKIRVQERCFHPYAGQCTIRFERSSRPEHVGRRVVVWDDATSDGGGAAHEPWTPESDRCRCGRFTSSQMFAVINVAHVMTWMFLLQCSNEPTIRLSNNRRLFAHTYSMNVPPPARPTSKRGKRRLQGSCFRTKTQPQTSNLLPHLHSYTLSIGRSSDECFSEVPKVMKRVMW</sequence>
<protein>
    <submittedName>
        <fullName evidence="1">Uncharacterized protein</fullName>
    </submittedName>
</protein>
<keyword evidence="2" id="KW-1185">Reference proteome</keyword>
<dbReference type="OrthoDB" id="2839137at2759"/>
<comment type="caution">
    <text evidence="1">The sequence shown here is derived from an EMBL/GenBank/DDBJ whole genome shotgun (WGS) entry which is preliminary data.</text>
</comment>
<evidence type="ECO:0000313" key="2">
    <source>
        <dbReference type="Proteomes" id="UP000076154"/>
    </source>
</evidence>
<dbReference type="EMBL" id="LUEZ02000054">
    <property type="protein sequence ID" value="RDB21699.1"/>
    <property type="molecule type" value="Genomic_DNA"/>
</dbReference>
<name>A0A369JHN4_HYPMA</name>
<dbReference type="Proteomes" id="UP000076154">
    <property type="component" value="Unassembled WGS sequence"/>
</dbReference>
<dbReference type="AlphaFoldDB" id="A0A369JHN4"/>
<organism evidence="1 2">
    <name type="scientific">Hypsizygus marmoreus</name>
    <name type="common">White beech mushroom</name>
    <name type="synonym">Agaricus marmoreus</name>
    <dbReference type="NCBI Taxonomy" id="39966"/>
    <lineage>
        <taxon>Eukaryota</taxon>
        <taxon>Fungi</taxon>
        <taxon>Dikarya</taxon>
        <taxon>Basidiomycota</taxon>
        <taxon>Agaricomycotina</taxon>
        <taxon>Agaricomycetes</taxon>
        <taxon>Agaricomycetidae</taxon>
        <taxon>Agaricales</taxon>
        <taxon>Tricholomatineae</taxon>
        <taxon>Lyophyllaceae</taxon>
        <taxon>Hypsizygus</taxon>
    </lineage>
</organism>
<evidence type="ECO:0000313" key="1">
    <source>
        <dbReference type="EMBL" id="RDB21699.1"/>
    </source>
</evidence>
<dbReference type="InParanoid" id="A0A369JHN4"/>
<accession>A0A369JHN4</accession>